<dbReference type="InterPro" id="IPR014001">
    <property type="entry name" value="Helicase_ATP-bd"/>
</dbReference>
<dbReference type="InterPro" id="IPR038718">
    <property type="entry name" value="SNF2-like_sf"/>
</dbReference>
<name>A0A4Y7SZC8_COPMI</name>
<dbReference type="SMART" id="SM00490">
    <property type="entry name" value="HELICc"/>
    <property type="match status" value="1"/>
</dbReference>
<dbReference type="SUPFAM" id="SSF52540">
    <property type="entry name" value="P-loop containing nucleoside triphosphate hydrolases"/>
    <property type="match status" value="2"/>
</dbReference>
<keyword evidence="8" id="KW-1185">Reference proteome</keyword>
<keyword evidence="2 7" id="KW-0378">Hydrolase</keyword>
<keyword evidence="1" id="KW-0547">Nucleotide-binding</keyword>
<protein>
    <submittedName>
        <fullName evidence="7">P-loop containing nucleoside triphosphate hydrolase protein</fullName>
    </submittedName>
</protein>
<dbReference type="GO" id="GO:0005634">
    <property type="term" value="C:nucleus"/>
    <property type="evidence" value="ECO:0007669"/>
    <property type="project" value="TreeGrafter"/>
</dbReference>
<dbReference type="GO" id="GO:0006281">
    <property type="term" value="P:DNA repair"/>
    <property type="evidence" value="ECO:0007669"/>
    <property type="project" value="TreeGrafter"/>
</dbReference>
<dbReference type="InterPro" id="IPR050628">
    <property type="entry name" value="SNF2_RAD54_helicase_TF"/>
</dbReference>
<dbReference type="InterPro" id="IPR049730">
    <property type="entry name" value="SNF2/RAD54-like_C"/>
</dbReference>
<dbReference type="Pfam" id="PF00271">
    <property type="entry name" value="Helicase_C"/>
    <property type="match status" value="1"/>
</dbReference>
<dbReference type="EMBL" id="QPFP01000042">
    <property type="protein sequence ID" value="TEB27210.1"/>
    <property type="molecule type" value="Genomic_DNA"/>
</dbReference>
<dbReference type="AlphaFoldDB" id="A0A4Y7SZC8"/>
<organism evidence="7 8">
    <name type="scientific">Coprinellus micaceus</name>
    <name type="common">Glistening ink-cap mushroom</name>
    <name type="synonym">Coprinus micaceus</name>
    <dbReference type="NCBI Taxonomy" id="71717"/>
    <lineage>
        <taxon>Eukaryota</taxon>
        <taxon>Fungi</taxon>
        <taxon>Dikarya</taxon>
        <taxon>Basidiomycota</taxon>
        <taxon>Agaricomycotina</taxon>
        <taxon>Agaricomycetes</taxon>
        <taxon>Agaricomycetidae</taxon>
        <taxon>Agaricales</taxon>
        <taxon>Agaricineae</taxon>
        <taxon>Psathyrellaceae</taxon>
        <taxon>Coprinellus</taxon>
    </lineage>
</organism>
<evidence type="ECO:0000256" key="1">
    <source>
        <dbReference type="ARBA" id="ARBA00022741"/>
    </source>
</evidence>
<evidence type="ECO:0000259" key="5">
    <source>
        <dbReference type="PROSITE" id="PS51192"/>
    </source>
</evidence>
<dbReference type="OrthoDB" id="3270319at2759"/>
<gene>
    <name evidence="7" type="ORF">FA13DRAFT_1712773</name>
</gene>
<accession>A0A4Y7SZC8</accession>
<evidence type="ECO:0000256" key="4">
    <source>
        <dbReference type="SAM" id="MobiDB-lite"/>
    </source>
</evidence>
<feature type="domain" description="Helicase ATP-binding" evidence="5">
    <location>
        <begin position="413"/>
        <end position="642"/>
    </location>
</feature>
<keyword evidence="3" id="KW-0067">ATP-binding</keyword>
<reference evidence="7 8" key="1">
    <citation type="journal article" date="2019" name="Nat. Ecol. Evol.">
        <title>Megaphylogeny resolves global patterns of mushroom evolution.</title>
        <authorList>
            <person name="Varga T."/>
            <person name="Krizsan K."/>
            <person name="Foldi C."/>
            <person name="Dima B."/>
            <person name="Sanchez-Garcia M."/>
            <person name="Sanchez-Ramirez S."/>
            <person name="Szollosi G.J."/>
            <person name="Szarkandi J.G."/>
            <person name="Papp V."/>
            <person name="Albert L."/>
            <person name="Andreopoulos W."/>
            <person name="Angelini C."/>
            <person name="Antonin V."/>
            <person name="Barry K.W."/>
            <person name="Bougher N.L."/>
            <person name="Buchanan P."/>
            <person name="Buyck B."/>
            <person name="Bense V."/>
            <person name="Catcheside P."/>
            <person name="Chovatia M."/>
            <person name="Cooper J."/>
            <person name="Damon W."/>
            <person name="Desjardin D."/>
            <person name="Finy P."/>
            <person name="Geml J."/>
            <person name="Haridas S."/>
            <person name="Hughes K."/>
            <person name="Justo A."/>
            <person name="Karasinski D."/>
            <person name="Kautmanova I."/>
            <person name="Kiss B."/>
            <person name="Kocsube S."/>
            <person name="Kotiranta H."/>
            <person name="LaButti K.M."/>
            <person name="Lechner B.E."/>
            <person name="Liimatainen K."/>
            <person name="Lipzen A."/>
            <person name="Lukacs Z."/>
            <person name="Mihaltcheva S."/>
            <person name="Morgado L.N."/>
            <person name="Niskanen T."/>
            <person name="Noordeloos M.E."/>
            <person name="Ohm R.A."/>
            <person name="Ortiz-Santana B."/>
            <person name="Ovrebo C."/>
            <person name="Racz N."/>
            <person name="Riley R."/>
            <person name="Savchenko A."/>
            <person name="Shiryaev A."/>
            <person name="Soop K."/>
            <person name="Spirin V."/>
            <person name="Szebenyi C."/>
            <person name="Tomsovsky M."/>
            <person name="Tulloss R.E."/>
            <person name="Uehling J."/>
            <person name="Grigoriev I.V."/>
            <person name="Vagvolgyi C."/>
            <person name="Papp T."/>
            <person name="Martin F.M."/>
            <person name="Miettinen O."/>
            <person name="Hibbett D.S."/>
            <person name="Nagy L.G."/>
        </authorList>
    </citation>
    <scope>NUCLEOTIDE SEQUENCE [LARGE SCALE GENOMIC DNA]</scope>
    <source>
        <strain evidence="7 8">FP101781</strain>
    </source>
</reference>
<sequence>MSPHSNAVAMIDLYYAIPGGQCPWKFPKWIATTGLKGLFGPDDEYHPSEWSPGDTEAVKTYFEAYLAKPTIDAKLSFAGARTSDDYRGRVLWKDFIAKNWKNWKVQSAILDAFAQKSITYTQIMVANDMNDLPDTIPFSVALDQIAFSLFGADALDANGVVKHFLRRPISTLAVNASQNLRSATKSLVKRVRVRKEKIDDLLAVVASSDATMQGVKELTKLVGAWKKDINIWPSPANLEALSDVEGELAGIMLALGGTMDWAPGQKKPGKKVIRRNTKALAKLEGDAAAEALAMLVEHFADDEDIPELFQSINVDFGGLEEGMDPGVAYEATKSFEELCSHLGYDSHGCSPMFNAYRHTGAKRATPTSDPALFEAFRKLGQAHTEASSFEAIAFHYHQVQGTHSIARQFFTDRPSPKNPMGVVIADAPGLGKTAMAIASIVFLISVGLRQDKGLSLPPLVGARPYFGESPLVPNLCSLIIAPGTLTAQWKQEFHVFVKSGVIAIFLYPTSKPARSKFFAEDGPFATSAVPLRNRVIIATQSTLFTEFRDLYQQPNDQEKRDFPWSLPGKKLVYDAKAGSTLFGREYLSVVLDEAHFCRNPGPTHWGPLALMQKAKSRLIMTATPVQTRVELKPWESEFVDKSLTQEAFEQMAMAKMQGIQTESLFSNERLTVTFPRENRKEPLPKVGSKRVWKDLGEPTKITGTKDLAVYLLLGDDAPAPIVDAHWVQVLGVYGVRALALNGSMTYPARERVVKLFKISTDYRCLIISKVGAVGLNLTDADTLIFLDQQWSYADENQAIGRIFRQGQKRPVSIYHILAAGTVDYYMSMLARGKALISMAFLTTEKQKKLGSFLEGGDVALGVDGDDDEVEDLPSTTKGKKAKALIRKRSAVPIAALASGKDSEDIVAPSEAPSEPAAPPPEGEKKKKKKKKKKSKATVPTSESDSHRAPEASTHPTNPDSPPATEKKVKKKKASKKAAPPETVDDSEPERERTARLHRRAPNRKVVLDMSEENTTPRAAVGDEDIAMRTASGEC</sequence>
<dbReference type="GO" id="GO:0016787">
    <property type="term" value="F:hydrolase activity"/>
    <property type="evidence" value="ECO:0007669"/>
    <property type="project" value="UniProtKB-KW"/>
</dbReference>
<evidence type="ECO:0000313" key="7">
    <source>
        <dbReference type="EMBL" id="TEB27210.1"/>
    </source>
</evidence>
<dbReference type="GO" id="GO:0008094">
    <property type="term" value="F:ATP-dependent activity, acting on DNA"/>
    <property type="evidence" value="ECO:0007669"/>
    <property type="project" value="TreeGrafter"/>
</dbReference>
<dbReference type="InterPro" id="IPR001650">
    <property type="entry name" value="Helicase_C-like"/>
</dbReference>
<evidence type="ECO:0000259" key="6">
    <source>
        <dbReference type="PROSITE" id="PS51194"/>
    </source>
</evidence>
<feature type="domain" description="Helicase C-terminal" evidence="6">
    <location>
        <begin position="678"/>
        <end position="851"/>
    </location>
</feature>
<evidence type="ECO:0000313" key="8">
    <source>
        <dbReference type="Proteomes" id="UP000298030"/>
    </source>
</evidence>
<dbReference type="Pfam" id="PF00176">
    <property type="entry name" value="SNF2-rel_dom"/>
    <property type="match status" value="1"/>
</dbReference>
<proteinExistence type="predicted"/>
<dbReference type="InterPro" id="IPR000330">
    <property type="entry name" value="SNF2_N"/>
</dbReference>
<dbReference type="Proteomes" id="UP000298030">
    <property type="component" value="Unassembled WGS sequence"/>
</dbReference>
<dbReference type="GO" id="GO:0005524">
    <property type="term" value="F:ATP binding"/>
    <property type="evidence" value="ECO:0007669"/>
    <property type="project" value="UniProtKB-KW"/>
</dbReference>
<dbReference type="PANTHER" id="PTHR45626">
    <property type="entry name" value="TRANSCRIPTION TERMINATION FACTOR 2-RELATED"/>
    <property type="match status" value="1"/>
</dbReference>
<dbReference type="Gene3D" id="3.40.50.300">
    <property type="entry name" value="P-loop containing nucleotide triphosphate hydrolases"/>
    <property type="match status" value="1"/>
</dbReference>
<dbReference type="CDD" id="cd18793">
    <property type="entry name" value="SF2_C_SNF"/>
    <property type="match status" value="1"/>
</dbReference>
<feature type="region of interest" description="Disordered" evidence="4">
    <location>
        <begin position="897"/>
        <end position="1034"/>
    </location>
</feature>
<dbReference type="STRING" id="71717.A0A4Y7SZC8"/>
<dbReference type="InterPro" id="IPR027417">
    <property type="entry name" value="P-loop_NTPase"/>
</dbReference>
<dbReference type="SMART" id="SM00487">
    <property type="entry name" value="DEXDc"/>
    <property type="match status" value="1"/>
</dbReference>
<dbReference type="PROSITE" id="PS51194">
    <property type="entry name" value="HELICASE_CTER"/>
    <property type="match status" value="1"/>
</dbReference>
<comment type="caution">
    <text evidence="7">The sequence shown here is derived from an EMBL/GenBank/DDBJ whole genome shotgun (WGS) entry which is preliminary data.</text>
</comment>
<evidence type="ECO:0000256" key="3">
    <source>
        <dbReference type="ARBA" id="ARBA00022840"/>
    </source>
</evidence>
<evidence type="ECO:0000256" key="2">
    <source>
        <dbReference type="ARBA" id="ARBA00022801"/>
    </source>
</evidence>
<dbReference type="Gene3D" id="3.40.50.10810">
    <property type="entry name" value="Tandem AAA-ATPase domain"/>
    <property type="match status" value="1"/>
</dbReference>
<feature type="compositionally biased region" description="Basic residues" evidence="4">
    <location>
        <begin position="925"/>
        <end position="935"/>
    </location>
</feature>
<dbReference type="PROSITE" id="PS51192">
    <property type="entry name" value="HELICASE_ATP_BIND_1"/>
    <property type="match status" value="1"/>
</dbReference>